<reference evidence="2 3" key="1">
    <citation type="submission" date="2023-09" db="EMBL/GenBank/DDBJ databases">
        <title>Genomes of two closely related lineages of the louse Polyplax serrata with different host specificities.</title>
        <authorList>
            <person name="Martinu J."/>
            <person name="Tarabai H."/>
            <person name="Stefka J."/>
            <person name="Hypsa V."/>
        </authorList>
    </citation>
    <scope>NUCLEOTIDE SEQUENCE [LARGE SCALE GENOMIC DNA]</scope>
    <source>
        <strain evidence="2">98ZLc_SE</strain>
    </source>
</reference>
<organism evidence="2 3">
    <name type="scientific">Polyplax serrata</name>
    <name type="common">Common mouse louse</name>
    <dbReference type="NCBI Taxonomy" id="468196"/>
    <lineage>
        <taxon>Eukaryota</taxon>
        <taxon>Metazoa</taxon>
        <taxon>Ecdysozoa</taxon>
        <taxon>Arthropoda</taxon>
        <taxon>Hexapoda</taxon>
        <taxon>Insecta</taxon>
        <taxon>Pterygota</taxon>
        <taxon>Neoptera</taxon>
        <taxon>Paraneoptera</taxon>
        <taxon>Psocodea</taxon>
        <taxon>Troctomorpha</taxon>
        <taxon>Phthiraptera</taxon>
        <taxon>Anoplura</taxon>
        <taxon>Polyplacidae</taxon>
        <taxon>Polyplax</taxon>
    </lineage>
</organism>
<protein>
    <recommendedName>
        <fullName evidence="4">Methyltransferase-like protein 9</fullName>
    </recommendedName>
</protein>
<name>A0ABR1B457_POLSC</name>
<evidence type="ECO:0000313" key="3">
    <source>
        <dbReference type="Proteomes" id="UP001359485"/>
    </source>
</evidence>
<feature type="region of interest" description="Disordered" evidence="1">
    <location>
        <begin position="1"/>
        <end position="61"/>
    </location>
</feature>
<gene>
    <name evidence="2" type="ORF">RUM44_004888</name>
</gene>
<dbReference type="PANTHER" id="PTHR12890:SF0">
    <property type="entry name" value="PROTEIN-L-HISTIDINE N-PROS-METHYLTRANSFERASE"/>
    <property type="match status" value="1"/>
</dbReference>
<dbReference type="InterPro" id="IPR029063">
    <property type="entry name" value="SAM-dependent_MTases_sf"/>
</dbReference>
<proteinExistence type="predicted"/>
<accession>A0ABR1B457</accession>
<dbReference type="SUPFAM" id="SSF53335">
    <property type="entry name" value="S-adenosyl-L-methionine-dependent methyltransferases"/>
    <property type="match status" value="1"/>
</dbReference>
<dbReference type="PANTHER" id="PTHR12890">
    <property type="entry name" value="DREV PROTEIN"/>
    <property type="match status" value="1"/>
</dbReference>
<comment type="caution">
    <text evidence="2">The sequence shown here is derived from an EMBL/GenBank/DDBJ whole genome shotgun (WGS) entry which is preliminary data.</text>
</comment>
<evidence type="ECO:0000256" key="1">
    <source>
        <dbReference type="SAM" id="MobiDB-lite"/>
    </source>
</evidence>
<sequence>MNVSFAGSDPRIAQPNFETSGQKEVDVEGDKDGRSRARPGRRSERIAEEGEAATKEEEEEEEAEEKLLRRGSMFVFSRLQFEQLVSWPDVSSKWRGSKRKLLDLGAGDGVVTSIISPLFHEVFVTEVSPTMKWLLAGKGFRILDVEEWARQSVKFNVITCLNLLDRCDRPCDILEDMKKVLSPDGFVVLAMVLPYRPYVEIGSNGHSPSQLLDIEGCSFEKQVSTVIGKVLEPAGYEILRWTRLPYLCEGDIRQSYYWLDDVVFFMKPRVSS</sequence>
<dbReference type="Pfam" id="PF05219">
    <property type="entry name" value="DREV"/>
    <property type="match status" value="1"/>
</dbReference>
<evidence type="ECO:0008006" key="4">
    <source>
        <dbReference type="Google" id="ProtNLM"/>
    </source>
</evidence>
<dbReference type="EMBL" id="JAWJWF010000004">
    <property type="protein sequence ID" value="KAK6634277.1"/>
    <property type="molecule type" value="Genomic_DNA"/>
</dbReference>
<dbReference type="Proteomes" id="UP001359485">
    <property type="component" value="Unassembled WGS sequence"/>
</dbReference>
<dbReference type="InterPro" id="IPR007884">
    <property type="entry name" value="METL9"/>
</dbReference>
<feature type="compositionally biased region" description="Basic and acidic residues" evidence="1">
    <location>
        <begin position="21"/>
        <end position="55"/>
    </location>
</feature>
<dbReference type="CDD" id="cd02440">
    <property type="entry name" value="AdoMet_MTases"/>
    <property type="match status" value="1"/>
</dbReference>
<keyword evidence="3" id="KW-1185">Reference proteome</keyword>
<dbReference type="Gene3D" id="3.40.50.150">
    <property type="entry name" value="Vaccinia Virus protein VP39"/>
    <property type="match status" value="1"/>
</dbReference>
<evidence type="ECO:0000313" key="2">
    <source>
        <dbReference type="EMBL" id="KAK6634277.1"/>
    </source>
</evidence>